<dbReference type="Pfam" id="PF13443">
    <property type="entry name" value="HTH_26"/>
    <property type="match status" value="1"/>
</dbReference>
<dbReference type="GO" id="GO:0003677">
    <property type="term" value="F:DNA binding"/>
    <property type="evidence" value="ECO:0007669"/>
    <property type="project" value="InterPro"/>
</dbReference>
<organism evidence="2 3">
    <name type="scientific">Thauera aminoaromatica S2</name>
    <dbReference type="NCBI Taxonomy" id="1234381"/>
    <lineage>
        <taxon>Bacteria</taxon>
        <taxon>Pseudomonadati</taxon>
        <taxon>Pseudomonadota</taxon>
        <taxon>Betaproteobacteria</taxon>
        <taxon>Rhodocyclales</taxon>
        <taxon>Zoogloeaceae</taxon>
        <taxon>Thauera</taxon>
    </lineage>
</organism>
<accession>N6Z3L6</accession>
<dbReference type="SUPFAM" id="SSF47413">
    <property type="entry name" value="lambda repressor-like DNA-binding domains"/>
    <property type="match status" value="1"/>
</dbReference>
<name>N6Z3L6_THASP</name>
<dbReference type="RefSeq" id="WP_004303632.1">
    <property type="nucleotide sequence ID" value="NZ_AMXD01000029.1"/>
</dbReference>
<dbReference type="InterPro" id="IPR001387">
    <property type="entry name" value="Cro/C1-type_HTH"/>
</dbReference>
<dbReference type="Proteomes" id="UP000013042">
    <property type="component" value="Unassembled WGS sequence"/>
</dbReference>
<comment type="caution">
    <text evidence="2">The sequence shown here is derived from an EMBL/GenBank/DDBJ whole genome shotgun (WGS) entry which is preliminary data.</text>
</comment>
<protein>
    <recommendedName>
        <fullName evidence="1">HTH cro/C1-type domain-containing protein</fullName>
    </recommendedName>
</protein>
<sequence length="88" mass="10037">MLRFRLKELLAEKEYRENRVITLVEVAEATGIHRMTLSKIANRRGYNPTADVLDRLCSYFGCRIEQLVEHIPDSVVTEGKGQTGAKTE</sequence>
<gene>
    <name evidence="2" type="ORF">C665_06894</name>
</gene>
<dbReference type="PROSITE" id="PS50943">
    <property type="entry name" value="HTH_CROC1"/>
    <property type="match status" value="1"/>
</dbReference>
<proteinExistence type="predicted"/>
<dbReference type="SMART" id="SM00530">
    <property type="entry name" value="HTH_XRE"/>
    <property type="match status" value="1"/>
</dbReference>
<evidence type="ECO:0000259" key="1">
    <source>
        <dbReference type="PROSITE" id="PS50943"/>
    </source>
</evidence>
<dbReference type="EMBL" id="AMXD01000029">
    <property type="protein sequence ID" value="ENO86739.1"/>
    <property type="molecule type" value="Genomic_DNA"/>
</dbReference>
<evidence type="ECO:0000313" key="3">
    <source>
        <dbReference type="Proteomes" id="UP000013042"/>
    </source>
</evidence>
<dbReference type="Gene3D" id="1.10.260.40">
    <property type="entry name" value="lambda repressor-like DNA-binding domains"/>
    <property type="match status" value="1"/>
</dbReference>
<dbReference type="CDD" id="cd00093">
    <property type="entry name" value="HTH_XRE"/>
    <property type="match status" value="1"/>
</dbReference>
<dbReference type="AlphaFoldDB" id="N6Z3L6"/>
<evidence type="ECO:0000313" key="2">
    <source>
        <dbReference type="EMBL" id="ENO86739.1"/>
    </source>
</evidence>
<reference evidence="2 3" key="1">
    <citation type="submission" date="2012-09" db="EMBL/GenBank/DDBJ databases">
        <title>Draft Genome Sequences of 6 Strains from Genus Thauera.</title>
        <authorList>
            <person name="Liu B."/>
            <person name="Shapleigh J.P."/>
            <person name="Frostegard A.H."/>
        </authorList>
    </citation>
    <scope>NUCLEOTIDE SEQUENCE [LARGE SCALE GENOMIC DNA]</scope>
    <source>
        <strain evidence="2 3">S2</strain>
    </source>
</reference>
<dbReference type="InterPro" id="IPR010982">
    <property type="entry name" value="Lambda_DNA-bd_dom_sf"/>
</dbReference>
<feature type="domain" description="HTH cro/C1-type" evidence="1">
    <location>
        <begin position="13"/>
        <end position="67"/>
    </location>
</feature>